<feature type="compositionally biased region" description="Low complexity" evidence="1">
    <location>
        <begin position="265"/>
        <end position="283"/>
    </location>
</feature>
<proteinExistence type="predicted"/>
<comment type="caution">
    <text evidence="2">The sequence shown here is derived from an EMBL/GenBank/DDBJ whole genome shotgun (WGS) entry which is preliminary data.</text>
</comment>
<dbReference type="Proteomes" id="UP000784294">
    <property type="component" value="Unassembled WGS sequence"/>
</dbReference>
<gene>
    <name evidence="2" type="ORF">PXEA_LOCUS6817</name>
</gene>
<feature type="region of interest" description="Disordered" evidence="1">
    <location>
        <begin position="264"/>
        <end position="341"/>
    </location>
</feature>
<dbReference type="EMBL" id="CAAALY010017598">
    <property type="protein sequence ID" value="VEL13377.1"/>
    <property type="molecule type" value="Genomic_DNA"/>
</dbReference>
<evidence type="ECO:0000256" key="1">
    <source>
        <dbReference type="SAM" id="MobiDB-lite"/>
    </source>
</evidence>
<accession>A0A448WJS9</accession>
<evidence type="ECO:0000313" key="3">
    <source>
        <dbReference type="Proteomes" id="UP000784294"/>
    </source>
</evidence>
<protein>
    <submittedName>
        <fullName evidence="2">Uncharacterized protein</fullName>
    </submittedName>
</protein>
<name>A0A448WJS9_9PLAT</name>
<evidence type="ECO:0000313" key="2">
    <source>
        <dbReference type="EMBL" id="VEL13377.1"/>
    </source>
</evidence>
<organism evidence="2 3">
    <name type="scientific">Protopolystoma xenopodis</name>
    <dbReference type="NCBI Taxonomy" id="117903"/>
    <lineage>
        <taxon>Eukaryota</taxon>
        <taxon>Metazoa</taxon>
        <taxon>Spiralia</taxon>
        <taxon>Lophotrochozoa</taxon>
        <taxon>Platyhelminthes</taxon>
        <taxon>Monogenea</taxon>
        <taxon>Polyopisthocotylea</taxon>
        <taxon>Polystomatidea</taxon>
        <taxon>Polystomatidae</taxon>
        <taxon>Protopolystoma</taxon>
    </lineage>
</organism>
<dbReference type="AlphaFoldDB" id="A0A448WJS9"/>
<keyword evidence="3" id="KW-1185">Reference proteome</keyword>
<reference evidence="2" key="1">
    <citation type="submission" date="2018-11" db="EMBL/GenBank/DDBJ databases">
        <authorList>
            <consortium name="Pathogen Informatics"/>
        </authorList>
    </citation>
    <scope>NUCLEOTIDE SEQUENCE</scope>
</reference>
<sequence length="341" mass="37632">MCLRELSDCSILPIKLETIRTPTPDTPIAVRRRNSCRLGDSPVVALSLVAGAREPRGSTIGAGCETGFGRGYPPLGCLDASSGLSRANRAHFSASETRSNHAVRTLLHLTDSTQPPLPPHTPFRATWKRWSQPVPKRLRPALWPVRHVVAFRTNGFFSSSPPSSHQSHLYPQLDDWPVGWPTCPSKVYHTMTNMWWTWAACLRFVCRSAATSSLRIAACPLSSHSSAWQQVGRKARPHASRWRIRWDNWKKATGAGLLNKILAKTPLPSGRSSTTSSPPHRLPGYNWTAGQPDRETQPDEALSLHRLTAPSSTKDSGPGRPGPWACLRDPREANIISSEKS</sequence>